<proteinExistence type="predicted"/>
<organism evidence="1 2">
    <name type="scientific">Auriscalpium vulgare</name>
    <dbReference type="NCBI Taxonomy" id="40419"/>
    <lineage>
        <taxon>Eukaryota</taxon>
        <taxon>Fungi</taxon>
        <taxon>Dikarya</taxon>
        <taxon>Basidiomycota</taxon>
        <taxon>Agaricomycotina</taxon>
        <taxon>Agaricomycetes</taxon>
        <taxon>Russulales</taxon>
        <taxon>Auriscalpiaceae</taxon>
        <taxon>Auriscalpium</taxon>
    </lineage>
</organism>
<dbReference type="Proteomes" id="UP000814033">
    <property type="component" value="Unassembled WGS sequence"/>
</dbReference>
<comment type="caution">
    <text evidence="1">The sequence shown here is derived from an EMBL/GenBank/DDBJ whole genome shotgun (WGS) entry which is preliminary data.</text>
</comment>
<reference evidence="1" key="2">
    <citation type="journal article" date="2022" name="New Phytol.">
        <title>Evolutionary transition to the ectomycorrhizal habit in the genomes of a hyperdiverse lineage of mushroom-forming fungi.</title>
        <authorList>
            <person name="Looney B."/>
            <person name="Miyauchi S."/>
            <person name="Morin E."/>
            <person name="Drula E."/>
            <person name="Courty P.E."/>
            <person name="Kohler A."/>
            <person name="Kuo A."/>
            <person name="LaButti K."/>
            <person name="Pangilinan J."/>
            <person name="Lipzen A."/>
            <person name="Riley R."/>
            <person name="Andreopoulos W."/>
            <person name="He G."/>
            <person name="Johnson J."/>
            <person name="Nolan M."/>
            <person name="Tritt A."/>
            <person name="Barry K.W."/>
            <person name="Grigoriev I.V."/>
            <person name="Nagy L.G."/>
            <person name="Hibbett D."/>
            <person name="Henrissat B."/>
            <person name="Matheny P.B."/>
            <person name="Labbe J."/>
            <person name="Martin F.M."/>
        </authorList>
    </citation>
    <scope>NUCLEOTIDE SEQUENCE</scope>
    <source>
        <strain evidence="1">FP105234-sp</strain>
    </source>
</reference>
<sequence>MSGAVGLPCCLASSVQTVCQLWDAWRMFVINFGIPLYSSWVVEMQPVFTTLMASPIQAFLLLRCWHIVKSNYFIIFPLTAVLLASVALNIAMTVRVFTYHLTEGVWIPYLFSLILPACLDVSINAIRAPIVSIPSTGALHP</sequence>
<dbReference type="EMBL" id="MU276068">
    <property type="protein sequence ID" value="KAI0042392.1"/>
    <property type="molecule type" value="Genomic_DNA"/>
</dbReference>
<keyword evidence="2" id="KW-1185">Reference proteome</keyword>
<evidence type="ECO:0000313" key="1">
    <source>
        <dbReference type="EMBL" id="KAI0042392.1"/>
    </source>
</evidence>
<accession>A0ACB8RES2</accession>
<gene>
    <name evidence="1" type="ORF">FA95DRAFT_1564354</name>
</gene>
<evidence type="ECO:0000313" key="2">
    <source>
        <dbReference type="Proteomes" id="UP000814033"/>
    </source>
</evidence>
<protein>
    <submittedName>
        <fullName evidence="1">Uncharacterized protein</fullName>
    </submittedName>
</protein>
<name>A0ACB8RES2_9AGAM</name>
<reference evidence="1" key="1">
    <citation type="submission" date="2021-02" db="EMBL/GenBank/DDBJ databases">
        <authorList>
            <consortium name="DOE Joint Genome Institute"/>
            <person name="Ahrendt S."/>
            <person name="Looney B.P."/>
            <person name="Miyauchi S."/>
            <person name="Morin E."/>
            <person name="Drula E."/>
            <person name="Courty P.E."/>
            <person name="Chicoki N."/>
            <person name="Fauchery L."/>
            <person name="Kohler A."/>
            <person name="Kuo A."/>
            <person name="Labutti K."/>
            <person name="Pangilinan J."/>
            <person name="Lipzen A."/>
            <person name="Riley R."/>
            <person name="Andreopoulos W."/>
            <person name="He G."/>
            <person name="Johnson J."/>
            <person name="Barry K.W."/>
            <person name="Grigoriev I.V."/>
            <person name="Nagy L."/>
            <person name="Hibbett D."/>
            <person name="Henrissat B."/>
            <person name="Matheny P.B."/>
            <person name="Labbe J."/>
            <person name="Martin F."/>
        </authorList>
    </citation>
    <scope>NUCLEOTIDE SEQUENCE</scope>
    <source>
        <strain evidence="1">FP105234-sp</strain>
    </source>
</reference>